<dbReference type="EMBL" id="CM044705">
    <property type="protein sequence ID" value="KAI5664861.1"/>
    <property type="molecule type" value="Genomic_DNA"/>
</dbReference>
<evidence type="ECO:0000313" key="1">
    <source>
        <dbReference type="EMBL" id="KAI5664861.1"/>
    </source>
</evidence>
<organism evidence="1 2">
    <name type="scientific">Catharanthus roseus</name>
    <name type="common">Madagascar periwinkle</name>
    <name type="synonym">Vinca rosea</name>
    <dbReference type="NCBI Taxonomy" id="4058"/>
    <lineage>
        <taxon>Eukaryota</taxon>
        <taxon>Viridiplantae</taxon>
        <taxon>Streptophyta</taxon>
        <taxon>Embryophyta</taxon>
        <taxon>Tracheophyta</taxon>
        <taxon>Spermatophyta</taxon>
        <taxon>Magnoliopsida</taxon>
        <taxon>eudicotyledons</taxon>
        <taxon>Gunneridae</taxon>
        <taxon>Pentapetalae</taxon>
        <taxon>asterids</taxon>
        <taxon>lamiids</taxon>
        <taxon>Gentianales</taxon>
        <taxon>Apocynaceae</taxon>
        <taxon>Rauvolfioideae</taxon>
        <taxon>Vinceae</taxon>
        <taxon>Catharanthinae</taxon>
        <taxon>Catharanthus</taxon>
    </lineage>
</organism>
<reference evidence="2" key="1">
    <citation type="journal article" date="2023" name="Nat. Plants">
        <title>Single-cell RNA sequencing provides a high-resolution roadmap for understanding the multicellular compartmentation of specialized metabolism.</title>
        <authorList>
            <person name="Sun S."/>
            <person name="Shen X."/>
            <person name="Li Y."/>
            <person name="Li Y."/>
            <person name="Wang S."/>
            <person name="Li R."/>
            <person name="Zhang H."/>
            <person name="Shen G."/>
            <person name="Guo B."/>
            <person name="Wei J."/>
            <person name="Xu J."/>
            <person name="St-Pierre B."/>
            <person name="Chen S."/>
            <person name="Sun C."/>
        </authorList>
    </citation>
    <scope>NUCLEOTIDE SEQUENCE [LARGE SCALE GENOMIC DNA]</scope>
</reference>
<name>A0ACC0AZJ4_CATRO</name>
<gene>
    <name evidence="1" type="ORF">M9H77_24184</name>
</gene>
<protein>
    <submittedName>
        <fullName evidence="1">Uncharacterized protein</fullName>
    </submittedName>
</protein>
<dbReference type="Proteomes" id="UP001060085">
    <property type="component" value="Linkage Group LG05"/>
</dbReference>
<evidence type="ECO:0000313" key="2">
    <source>
        <dbReference type="Proteomes" id="UP001060085"/>
    </source>
</evidence>
<sequence length="131" mass="14591">MKEAAAAEWSSFSLQTKKILLISLLRRSLSVILPRQPSSIIPRASPLSIPLSISFIISSVELSSQNPTRICTVTSRSLMTSGVRRYGDYEDAIEIEGVEDYNKVNTNMYVKQVLPSLTLPNLTDFGVQLWT</sequence>
<accession>A0ACC0AZJ4</accession>
<proteinExistence type="predicted"/>
<comment type="caution">
    <text evidence="1">The sequence shown here is derived from an EMBL/GenBank/DDBJ whole genome shotgun (WGS) entry which is preliminary data.</text>
</comment>
<keyword evidence="2" id="KW-1185">Reference proteome</keyword>